<protein>
    <submittedName>
        <fullName evidence="3">Non-specific serine/threonine protein kinase</fullName>
    </submittedName>
</protein>
<evidence type="ECO:0000313" key="2">
    <source>
        <dbReference type="Proteomes" id="UP000887577"/>
    </source>
</evidence>
<dbReference type="SUPFAM" id="SSF56112">
    <property type="entry name" value="Protein kinase-like (PK-like)"/>
    <property type="match status" value="1"/>
</dbReference>
<feature type="compositionally biased region" description="Basic and acidic residues" evidence="1">
    <location>
        <begin position="147"/>
        <end position="173"/>
    </location>
</feature>
<reference evidence="3" key="1">
    <citation type="submission" date="2022-11" db="UniProtKB">
        <authorList>
            <consortium name="WormBaseParasite"/>
        </authorList>
    </citation>
    <scope>IDENTIFICATION</scope>
</reference>
<dbReference type="PANTHER" id="PTHR11909">
    <property type="entry name" value="CASEIN KINASE-RELATED"/>
    <property type="match status" value="1"/>
</dbReference>
<evidence type="ECO:0000313" key="3">
    <source>
        <dbReference type="WBParaSite" id="PSU_v2.g18938.t1"/>
    </source>
</evidence>
<feature type="compositionally biased region" description="Low complexity" evidence="1">
    <location>
        <begin position="97"/>
        <end position="118"/>
    </location>
</feature>
<feature type="compositionally biased region" description="Basic and acidic residues" evidence="1">
    <location>
        <begin position="119"/>
        <end position="131"/>
    </location>
</feature>
<name>A0A914YNL7_9BILA</name>
<keyword evidence="2" id="KW-1185">Reference proteome</keyword>
<sequence>MLVEFIYGKLPWRDVKSKKICQVKEDSFATLFRHGPVELYAVVDHIQTLKYETRPNYDYLREIISTICTSRNFKFSDPYDWEAGGESYETFEQLKNSYSTTSGTTRTTTASPSPQSRSQKVENFEKPKNEESFVEILEQQPSPPAEKFTDFSVKKKPEDDEHFEDAKDDTKKN</sequence>
<dbReference type="Proteomes" id="UP000887577">
    <property type="component" value="Unplaced"/>
</dbReference>
<feature type="region of interest" description="Disordered" evidence="1">
    <location>
        <begin position="97"/>
        <end position="173"/>
    </location>
</feature>
<proteinExistence type="predicted"/>
<organism evidence="2 3">
    <name type="scientific">Panagrolaimus superbus</name>
    <dbReference type="NCBI Taxonomy" id="310955"/>
    <lineage>
        <taxon>Eukaryota</taxon>
        <taxon>Metazoa</taxon>
        <taxon>Ecdysozoa</taxon>
        <taxon>Nematoda</taxon>
        <taxon>Chromadorea</taxon>
        <taxon>Rhabditida</taxon>
        <taxon>Tylenchina</taxon>
        <taxon>Panagrolaimomorpha</taxon>
        <taxon>Panagrolaimoidea</taxon>
        <taxon>Panagrolaimidae</taxon>
        <taxon>Panagrolaimus</taxon>
    </lineage>
</organism>
<dbReference type="InterPro" id="IPR050235">
    <property type="entry name" value="CK1_Ser-Thr_kinase"/>
</dbReference>
<dbReference type="WBParaSite" id="PSU_v2.g18938.t1">
    <property type="protein sequence ID" value="PSU_v2.g18938.t1"/>
    <property type="gene ID" value="PSU_v2.g18938"/>
</dbReference>
<dbReference type="InterPro" id="IPR011009">
    <property type="entry name" value="Kinase-like_dom_sf"/>
</dbReference>
<accession>A0A914YNL7</accession>
<evidence type="ECO:0000256" key="1">
    <source>
        <dbReference type="SAM" id="MobiDB-lite"/>
    </source>
</evidence>
<dbReference type="Gene3D" id="1.10.510.10">
    <property type="entry name" value="Transferase(Phosphotransferase) domain 1"/>
    <property type="match status" value="1"/>
</dbReference>
<dbReference type="AlphaFoldDB" id="A0A914YNL7"/>